<keyword evidence="2" id="KW-1185">Reference proteome</keyword>
<dbReference type="Proteomes" id="UP000318538">
    <property type="component" value="Chromosome"/>
</dbReference>
<evidence type="ECO:0000313" key="2">
    <source>
        <dbReference type="Proteomes" id="UP000318538"/>
    </source>
</evidence>
<evidence type="ECO:0000313" key="1">
    <source>
        <dbReference type="EMBL" id="QDT06903.1"/>
    </source>
</evidence>
<accession>A0A517NIM5</accession>
<sequence>MNTQNDIEFGSLPIGESFTSDGESFTKVDETFASTAGKQRFRFYADDRVTPHEENQTDDD</sequence>
<organism evidence="1 2">
    <name type="scientific">Rubripirellula lacrimiformis</name>
    <dbReference type="NCBI Taxonomy" id="1930273"/>
    <lineage>
        <taxon>Bacteria</taxon>
        <taxon>Pseudomonadati</taxon>
        <taxon>Planctomycetota</taxon>
        <taxon>Planctomycetia</taxon>
        <taxon>Pirellulales</taxon>
        <taxon>Pirellulaceae</taxon>
        <taxon>Rubripirellula</taxon>
    </lineage>
</organism>
<dbReference type="KEGG" id="rlc:K227x_53260"/>
<name>A0A517NIM5_9BACT</name>
<gene>
    <name evidence="1" type="ORF">K227x_53260</name>
</gene>
<proteinExistence type="predicted"/>
<protein>
    <submittedName>
        <fullName evidence="1">Uncharacterized protein</fullName>
    </submittedName>
</protein>
<dbReference type="RefSeq" id="WP_218933496.1">
    <property type="nucleotide sequence ID" value="NZ_CP036525.1"/>
</dbReference>
<dbReference type="AlphaFoldDB" id="A0A517NIM5"/>
<dbReference type="EMBL" id="CP036525">
    <property type="protein sequence ID" value="QDT06903.1"/>
    <property type="molecule type" value="Genomic_DNA"/>
</dbReference>
<reference evidence="1 2" key="1">
    <citation type="submission" date="2019-02" db="EMBL/GenBank/DDBJ databases">
        <title>Deep-cultivation of Planctomycetes and their phenomic and genomic characterization uncovers novel biology.</title>
        <authorList>
            <person name="Wiegand S."/>
            <person name="Jogler M."/>
            <person name="Boedeker C."/>
            <person name="Pinto D."/>
            <person name="Vollmers J."/>
            <person name="Rivas-Marin E."/>
            <person name="Kohn T."/>
            <person name="Peeters S.H."/>
            <person name="Heuer A."/>
            <person name="Rast P."/>
            <person name="Oberbeckmann S."/>
            <person name="Bunk B."/>
            <person name="Jeske O."/>
            <person name="Meyerdierks A."/>
            <person name="Storesund J.E."/>
            <person name="Kallscheuer N."/>
            <person name="Luecker S."/>
            <person name="Lage O.M."/>
            <person name="Pohl T."/>
            <person name="Merkel B.J."/>
            <person name="Hornburger P."/>
            <person name="Mueller R.-W."/>
            <person name="Bruemmer F."/>
            <person name="Labrenz M."/>
            <person name="Spormann A.M."/>
            <person name="Op den Camp H."/>
            <person name="Overmann J."/>
            <person name="Amann R."/>
            <person name="Jetten M.S.M."/>
            <person name="Mascher T."/>
            <person name="Medema M.H."/>
            <person name="Devos D.P."/>
            <person name="Kaster A.-K."/>
            <person name="Ovreas L."/>
            <person name="Rohde M."/>
            <person name="Galperin M.Y."/>
            <person name="Jogler C."/>
        </authorList>
    </citation>
    <scope>NUCLEOTIDE SEQUENCE [LARGE SCALE GENOMIC DNA]</scope>
    <source>
        <strain evidence="1 2">K22_7</strain>
    </source>
</reference>